<reference evidence="2" key="1">
    <citation type="submission" date="2017-02" db="EMBL/GenBank/DDBJ databases">
        <authorList>
            <person name="Daims H."/>
        </authorList>
    </citation>
    <scope>NUCLEOTIDE SEQUENCE [LARGE SCALE GENOMIC DNA]</scope>
</reference>
<gene>
    <name evidence="1" type="ORF">CRENPOLYSF1_10023</name>
</gene>
<evidence type="ECO:0000313" key="1">
    <source>
        <dbReference type="EMBL" id="SJM89000.1"/>
    </source>
</evidence>
<keyword evidence="2" id="KW-1185">Reference proteome</keyword>
<evidence type="ECO:0000313" key="2">
    <source>
        <dbReference type="Proteomes" id="UP000195667"/>
    </source>
</evidence>
<organism evidence="1 2">
    <name type="scientific">Crenothrix polyspora</name>
    <dbReference type="NCBI Taxonomy" id="360316"/>
    <lineage>
        <taxon>Bacteria</taxon>
        <taxon>Pseudomonadati</taxon>
        <taxon>Pseudomonadota</taxon>
        <taxon>Gammaproteobacteria</taxon>
        <taxon>Methylococcales</taxon>
        <taxon>Crenotrichaceae</taxon>
        <taxon>Crenothrix</taxon>
    </lineage>
</organism>
<name>A0A1R4GYX2_9GAMM</name>
<protein>
    <submittedName>
        <fullName evidence="1">Uncharacterized protein</fullName>
    </submittedName>
</protein>
<accession>A0A1R4GYX2</accession>
<dbReference type="EMBL" id="FUKI01000001">
    <property type="protein sequence ID" value="SJM89000.1"/>
    <property type="molecule type" value="Genomic_DNA"/>
</dbReference>
<dbReference type="Proteomes" id="UP000195667">
    <property type="component" value="Unassembled WGS sequence"/>
</dbReference>
<sequence length="44" mass="5242">MKNKICVLNIFNPSIQWQSLYKKFITFKFGKGIDNPILREKRAL</sequence>
<proteinExistence type="predicted"/>
<dbReference type="AlphaFoldDB" id="A0A1R4GYX2"/>